<dbReference type="OrthoDB" id="2870483at2"/>
<organism evidence="4 5">
    <name type="scientific">Pontibacillus litoralis JSM 072002</name>
    <dbReference type="NCBI Taxonomy" id="1385512"/>
    <lineage>
        <taxon>Bacteria</taxon>
        <taxon>Bacillati</taxon>
        <taxon>Bacillota</taxon>
        <taxon>Bacilli</taxon>
        <taxon>Bacillales</taxon>
        <taxon>Bacillaceae</taxon>
        <taxon>Pontibacillus</taxon>
    </lineage>
</organism>
<feature type="domain" description="Transcobalamin-like C-terminal" evidence="3">
    <location>
        <begin position="70"/>
        <end position="136"/>
    </location>
</feature>
<dbReference type="RefSeq" id="WP_036834917.1">
    <property type="nucleotide sequence ID" value="NZ_AVPG01000017.1"/>
</dbReference>
<protein>
    <recommendedName>
        <fullName evidence="3">Transcobalamin-like C-terminal domain-containing protein</fullName>
    </recommendedName>
</protein>
<keyword evidence="2" id="KW-0732">Signal</keyword>
<dbReference type="Pfam" id="PF14478">
    <property type="entry name" value="DUF4430"/>
    <property type="match status" value="1"/>
</dbReference>
<keyword evidence="5" id="KW-1185">Reference proteome</keyword>
<accession>A0A0A5G496</accession>
<feature type="compositionally biased region" description="Low complexity" evidence="1">
    <location>
        <begin position="31"/>
        <end position="48"/>
    </location>
</feature>
<reference evidence="4 5" key="1">
    <citation type="submission" date="2013-08" db="EMBL/GenBank/DDBJ databases">
        <authorList>
            <person name="Huang J."/>
            <person name="Wang G."/>
        </authorList>
    </citation>
    <scope>NUCLEOTIDE SEQUENCE [LARGE SCALE GENOMIC DNA]</scope>
    <source>
        <strain evidence="4 5">JSM 072002</strain>
    </source>
</reference>
<feature type="signal peptide" evidence="2">
    <location>
        <begin position="1"/>
        <end position="22"/>
    </location>
</feature>
<evidence type="ECO:0000256" key="1">
    <source>
        <dbReference type="SAM" id="MobiDB-lite"/>
    </source>
</evidence>
<feature type="region of interest" description="Disordered" evidence="1">
    <location>
        <begin position="27"/>
        <end position="48"/>
    </location>
</feature>
<gene>
    <name evidence="4" type="ORF">N784_06165</name>
</gene>
<dbReference type="Gene3D" id="2.170.130.30">
    <property type="match status" value="1"/>
</dbReference>
<dbReference type="InterPro" id="IPR027954">
    <property type="entry name" value="Transcobalamin-like_C"/>
</dbReference>
<dbReference type="Proteomes" id="UP000030401">
    <property type="component" value="Unassembled WGS sequence"/>
</dbReference>
<sequence>MKKWLQILGLSFVLMLGLAACGQTTEEDAGSSAENTEQSAEQSEESVQVVISKNKGEETLTDKTIEIEEGQTVYDVMANHFDIEDNNGFITSIDGVVAKEEEKQAWMYSVNDESAEVGAKDYELKAGDKVTFDLQKWE</sequence>
<dbReference type="AlphaFoldDB" id="A0A0A5G496"/>
<evidence type="ECO:0000259" key="3">
    <source>
        <dbReference type="Pfam" id="PF14478"/>
    </source>
</evidence>
<evidence type="ECO:0000313" key="5">
    <source>
        <dbReference type="Proteomes" id="UP000030401"/>
    </source>
</evidence>
<name>A0A0A5G496_9BACI</name>
<comment type="caution">
    <text evidence="4">The sequence shown here is derived from an EMBL/GenBank/DDBJ whole genome shotgun (WGS) entry which is preliminary data.</text>
</comment>
<evidence type="ECO:0000313" key="4">
    <source>
        <dbReference type="EMBL" id="KGX85953.1"/>
    </source>
</evidence>
<evidence type="ECO:0000256" key="2">
    <source>
        <dbReference type="SAM" id="SignalP"/>
    </source>
</evidence>
<feature type="chain" id="PRO_5038401634" description="Transcobalamin-like C-terminal domain-containing protein" evidence="2">
    <location>
        <begin position="23"/>
        <end position="138"/>
    </location>
</feature>
<dbReference type="STRING" id="1385512.N784_06165"/>
<dbReference type="PROSITE" id="PS51257">
    <property type="entry name" value="PROKAR_LIPOPROTEIN"/>
    <property type="match status" value="1"/>
</dbReference>
<proteinExistence type="predicted"/>
<dbReference type="eggNOG" id="ENOG5032Y2X">
    <property type="taxonomic scope" value="Bacteria"/>
</dbReference>
<dbReference type="EMBL" id="AVPG01000017">
    <property type="protein sequence ID" value="KGX85953.1"/>
    <property type="molecule type" value="Genomic_DNA"/>
</dbReference>